<dbReference type="SUPFAM" id="SSF51004">
    <property type="entry name" value="C-terminal (heme d1) domain of cytochrome cd1-nitrite reductase"/>
    <property type="match status" value="1"/>
</dbReference>
<dbReference type="AlphaFoldDB" id="S3CB60"/>
<dbReference type="InterPro" id="IPR011048">
    <property type="entry name" value="Haem_d1_sf"/>
</dbReference>
<feature type="transmembrane region" description="Helical" evidence="2">
    <location>
        <begin position="59"/>
        <end position="78"/>
    </location>
</feature>
<evidence type="ECO:0000256" key="1">
    <source>
        <dbReference type="ARBA" id="ARBA00005564"/>
    </source>
</evidence>
<comment type="similarity">
    <text evidence="1">Belongs to the cycloisomerase 2 family.</text>
</comment>
<keyword evidence="4" id="KW-1185">Reference proteome</keyword>
<evidence type="ECO:0000313" key="3">
    <source>
        <dbReference type="EMBL" id="EPE10147.1"/>
    </source>
</evidence>
<keyword evidence="2" id="KW-0472">Membrane</keyword>
<dbReference type="Proteomes" id="UP000016923">
    <property type="component" value="Unassembled WGS sequence"/>
</dbReference>
<sequence>MAHPGPFSFILKFTNSSRHAARFLFGPTWSRFFLSLLLFATTVFVMLNTNSFLRAGTAALALGLTPQAAAVLVYVTSYDGTLTSLNLTLSAGGYGPNASQAQAKIEQLAVNTGCAPQASWLTLDKPNDILYCLDENFAGPNGSLSSYKTSYDGVLEQIKRVPTPNGPVFATIYGEGARGIAVANYGGGSFSTYLKDPNSLALVQEATWTLSQPGANPSRQEAPHPHEVILDPTGDFFIVPDLGADLVRVFRINQKNLTWTPVAPLVTPPGSGPRHASFVVVNNKTYMYLTSELVNTVTGYEVRYTKGHNSSLSFKQVFISPTHGPGTTVPAGASAAEVITSPDHRFVLVSTRSDSAFNITNFDKANTTELVSDSITTFKVNPASGSLSLVQLYPSGGQIPRQFTINKAGTLLGVGDQGSARAVFINRDVESGKLTGFAGAIGIAGQVTSVVFDE</sequence>
<dbReference type="STRING" id="1262450.S3CB60"/>
<keyword evidence="2" id="KW-1133">Transmembrane helix</keyword>
<dbReference type="PANTHER" id="PTHR30344">
    <property type="entry name" value="6-PHOSPHOGLUCONOLACTONASE-RELATED"/>
    <property type="match status" value="1"/>
</dbReference>
<dbReference type="Pfam" id="PF10282">
    <property type="entry name" value="Lactonase"/>
    <property type="match status" value="1"/>
</dbReference>
<dbReference type="Gene3D" id="2.130.10.10">
    <property type="entry name" value="YVTN repeat-like/Quinoprotein amine dehydrogenase"/>
    <property type="match status" value="1"/>
</dbReference>
<organism evidence="3 4">
    <name type="scientific">Ophiostoma piceae (strain UAMH 11346)</name>
    <name type="common">Sap stain fungus</name>
    <dbReference type="NCBI Taxonomy" id="1262450"/>
    <lineage>
        <taxon>Eukaryota</taxon>
        <taxon>Fungi</taxon>
        <taxon>Dikarya</taxon>
        <taxon>Ascomycota</taxon>
        <taxon>Pezizomycotina</taxon>
        <taxon>Sordariomycetes</taxon>
        <taxon>Sordariomycetidae</taxon>
        <taxon>Ophiostomatales</taxon>
        <taxon>Ophiostomataceae</taxon>
        <taxon>Ophiostoma</taxon>
    </lineage>
</organism>
<dbReference type="EMBL" id="KE148146">
    <property type="protein sequence ID" value="EPE10147.1"/>
    <property type="molecule type" value="Genomic_DNA"/>
</dbReference>
<feature type="transmembrane region" description="Helical" evidence="2">
    <location>
        <begin position="29"/>
        <end position="47"/>
    </location>
</feature>
<dbReference type="PANTHER" id="PTHR30344:SF1">
    <property type="entry name" value="6-PHOSPHOGLUCONOLACTONASE"/>
    <property type="match status" value="1"/>
</dbReference>
<reference evidence="3 4" key="1">
    <citation type="journal article" date="2013" name="BMC Genomics">
        <title>The genome and transcriptome of the pine saprophyte Ophiostoma piceae, and a comparison with the bark beetle-associated pine pathogen Grosmannia clavigera.</title>
        <authorList>
            <person name="Haridas S."/>
            <person name="Wang Y."/>
            <person name="Lim L."/>
            <person name="Massoumi Alamouti S."/>
            <person name="Jackman S."/>
            <person name="Docking R."/>
            <person name="Robertson G."/>
            <person name="Birol I."/>
            <person name="Bohlmann J."/>
            <person name="Breuil C."/>
        </authorList>
    </citation>
    <scope>NUCLEOTIDE SEQUENCE [LARGE SCALE GENOMIC DNA]</scope>
    <source>
        <strain evidence="3 4">UAMH 11346</strain>
    </source>
</reference>
<dbReference type="HOGENOM" id="CLU_038716_0_0_1"/>
<dbReference type="eggNOG" id="ENOG502S3WY">
    <property type="taxonomic scope" value="Eukaryota"/>
</dbReference>
<dbReference type="InterPro" id="IPR019405">
    <property type="entry name" value="Lactonase_7-beta_prop"/>
</dbReference>
<dbReference type="GO" id="GO:0017057">
    <property type="term" value="F:6-phosphogluconolactonase activity"/>
    <property type="evidence" value="ECO:0007669"/>
    <property type="project" value="TreeGrafter"/>
</dbReference>
<evidence type="ECO:0000256" key="2">
    <source>
        <dbReference type="SAM" id="Phobius"/>
    </source>
</evidence>
<evidence type="ECO:0000313" key="4">
    <source>
        <dbReference type="Proteomes" id="UP000016923"/>
    </source>
</evidence>
<accession>S3CB60</accession>
<dbReference type="OrthoDB" id="9972196at2759"/>
<dbReference type="InterPro" id="IPR015943">
    <property type="entry name" value="WD40/YVTN_repeat-like_dom_sf"/>
</dbReference>
<dbReference type="OMA" id="NKEFIGY"/>
<name>S3CB60_OPHP1</name>
<proteinExistence type="inferred from homology"/>
<gene>
    <name evidence="3" type="ORF">F503_05242</name>
</gene>
<protein>
    <submittedName>
        <fullName evidence="3">3-carboxymuconate cyclase</fullName>
    </submittedName>
</protein>
<dbReference type="InterPro" id="IPR050282">
    <property type="entry name" value="Cycloisomerase_2"/>
</dbReference>
<keyword evidence="2" id="KW-0812">Transmembrane</keyword>
<dbReference type="VEuPathDB" id="FungiDB:F503_05242"/>